<dbReference type="AlphaFoldDB" id="A0ABD6BLP6"/>
<dbReference type="InterPro" id="IPR023299">
    <property type="entry name" value="ATPase_P-typ_cyto_dom_N"/>
</dbReference>
<keyword evidence="8 11" id="KW-1133">Transmembrane helix</keyword>
<dbReference type="Gene3D" id="3.40.50.1000">
    <property type="entry name" value="HAD superfamily/HAD-like"/>
    <property type="match status" value="1"/>
</dbReference>
<dbReference type="InterPro" id="IPR059000">
    <property type="entry name" value="ATPase_P-type_domA"/>
</dbReference>
<dbReference type="InterPro" id="IPR008250">
    <property type="entry name" value="ATPase_P-typ_transduc_dom_A_sf"/>
</dbReference>
<dbReference type="InterPro" id="IPR036412">
    <property type="entry name" value="HAD-like_sf"/>
</dbReference>
<dbReference type="FunFam" id="2.70.150.10:FF:000016">
    <property type="entry name" value="Calcium-transporting P-type ATPase putative"/>
    <property type="match status" value="1"/>
</dbReference>
<keyword evidence="6" id="KW-0067">ATP-binding</keyword>
<evidence type="ECO:0000259" key="12">
    <source>
        <dbReference type="SMART" id="SM00831"/>
    </source>
</evidence>
<feature type="transmembrane region" description="Helical" evidence="11">
    <location>
        <begin position="735"/>
        <end position="757"/>
    </location>
</feature>
<dbReference type="Proteomes" id="UP001597076">
    <property type="component" value="Unassembled WGS sequence"/>
</dbReference>
<organism evidence="13 14">
    <name type="scientific">Haloarchaeobius amylolyticus</name>
    <dbReference type="NCBI Taxonomy" id="1198296"/>
    <lineage>
        <taxon>Archaea</taxon>
        <taxon>Methanobacteriati</taxon>
        <taxon>Methanobacteriota</taxon>
        <taxon>Stenosarchaea group</taxon>
        <taxon>Halobacteria</taxon>
        <taxon>Halobacteriales</taxon>
        <taxon>Halorubellaceae</taxon>
        <taxon>Haloarchaeobius</taxon>
    </lineage>
</organism>
<sequence>MTGDSRNDRTEPWHGTSTSDVLETLETDDDGLSSAEASRRLEEYGENDIREAERTSRVELLLSQFRNPLMYLLVVAALLSLGVGLFPESEPNYAEAAFIALILCVNGLFGFVQDYQATKSIEALRELASPSAIGIRDGTKQSIDAKQLVPGDVIYLEQGDAVPADARLLEADGLRTNESALTGESTPVEKNPEAVDDDTPLAERRDMVYMNTTVVKGRGRAVVVETGMATEVGGIATQLGESEDRQTPFEAEVKQLGTQIGALVAVLIVLVTVVQFLFTATGIVSVLLVSITLAVAGVPEGLPAVVTFTLALGARKMVDRNALVRRLPVVESLGSTDVIVTDKTGTLTEERMTVTRLYTAGTIVEPSEISPVSADGNGGGQRTDTRHSQDIEQALEWLLRCGAACNNVERTEENEYRGEPTEVAVQRVADDAGVDRPGERIREIQFSSERKRMTVLVDSDDPTAYMKGAPEVVLERCDRILEAGGVCELTDAKRQDVLERTQSFAGDALRVLGFASKTIDDPDADADQIENGMVFLGLQGMLDPPRAEVEQAIADCQSAGVRPVLATGDNLATAKAIGEQIGFDPEGALTGSDIDDQSDDALRDTVEEVDIFARVTPDHKVRILTALQENGHNVAMTGDGVNDAPALTQADVGIAMGNRGTDVARQASDMILRDDNFATIRDAIEEGRGIFENVRKFVNYLVSTNTGEVLVVFFGVLLGSLLFPERFTGTSQALILTPVLILWINLVADTLPALALGADPHAAGLMERPPRPSDEGVINTRVLVSIVTIAVLLALIGLGLFFYGLEATDSLVRAQTLLFTFIVVGEMIRIYVIRSRYGLTLGSNLWLLAAIGFSFLLHLTVLYTPVHDFFQVVPLAVHEWGWIGVAFVAFLLLNVLTSTVYDRLFDSSMSNGHLGNEDYQKRDDKQQ</sequence>
<keyword evidence="14" id="KW-1185">Reference proteome</keyword>
<dbReference type="InterPro" id="IPR018303">
    <property type="entry name" value="ATPase_P-typ_P_site"/>
</dbReference>
<evidence type="ECO:0000256" key="3">
    <source>
        <dbReference type="ARBA" id="ARBA00022692"/>
    </source>
</evidence>
<feature type="region of interest" description="Disordered" evidence="10">
    <location>
        <begin position="1"/>
        <end position="36"/>
    </location>
</feature>
<dbReference type="GO" id="GO:0005886">
    <property type="term" value="C:plasma membrane"/>
    <property type="evidence" value="ECO:0007669"/>
    <property type="project" value="UniProtKB-SubCell"/>
</dbReference>
<dbReference type="SUPFAM" id="SSF81665">
    <property type="entry name" value="Calcium ATPase, transmembrane domain M"/>
    <property type="match status" value="1"/>
</dbReference>
<feature type="transmembrane region" description="Helical" evidence="11">
    <location>
        <begin position="814"/>
        <end position="833"/>
    </location>
</feature>
<keyword evidence="5" id="KW-0547">Nucleotide-binding</keyword>
<dbReference type="GO" id="GO:0046873">
    <property type="term" value="F:metal ion transmembrane transporter activity"/>
    <property type="evidence" value="ECO:0007669"/>
    <property type="project" value="UniProtKB-ARBA"/>
</dbReference>
<dbReference type="NCBIfam" id="TIGR01494">
    <property type="entry name" value="ATPase_P-type"/>
    <property type="match status" value="2"/>
</dbReference>
<proteinExistence type="predicted"/>
<feature type="domain" description="Cation-transporting P-type ATPase N-terminal" evidence="12">
    <location>
        <begin position="12"/>
        <end position="85"/>
    </location>
</feature>
<dbReference type="InterPro" id="IPR044492">
    <property type="entry name" value="P_typ_ATPase_HD_dom"/>
</dbReference>
<feature type="region of interest" description="Disordered" evidence="10">
    <location>
        <begin position="176"/>
        <end position="196"/>
    </location>
</feature>
<name>A0ABD6BLP6_9EURY</name>
<dbReference type="PROSITE" id="PS00154">
    <property type="entry name" value="ATPASE_E1_E2"/>
    <property type="match status" value="1"/>
</dbReference>
<dbReference type="GO" id="GO:0019829">
    <property type="term" value="F:ATPase-coupled monoatomic cation transmembrane transporter activity"/>
    <property type="evidence" value="ECO:0007669"/>
    <property type="project" value="UniProtKB-ARBA"/>
</dbReference>
<dbReference type="PRINTS" id="PR00119">
    <property type="entry name" value="CATATPASE"/>
</dbReference>
<dbReference type="SUPFAM" id="SSF81660">
    <property type="entry name" value="Metal cation-transporting ATPase, ATP-binding domain N"/>
    <property type="match status" value="1"/>
</dbReference>
<keyword evidence="7" id="KW-1278">Translocase</keyword>
<feature type="transmembrane region" description="Helical" evidence="11">
    <location>
        <begin position="845"/>
        <end position="865"/>
    </location>
</feature>
<dbReference type="SMART" id="SM00831">
    <property type="entry name" value="Cation_ATPase_N"/>
    <property type="match status" value="1"/>
</dbReference>
<dbReference type="Gene3D" id="1.20.1110.10">
    <property type="entry name" value="Calcium-transporting ATPase, transmembrane domain"/>
    <property type="match status" value="1"/>
</dbReference>
<gene>
    <name evidence="13" type="ORF">ACFR99_20275</name>
</gene>
<evidence type="ECO:0000256" key="4">
    <source>
        <dbReference type="ARBA" id="ARBA00022723"/>
    </source>
</evidence>
<dbReference type="SUPFAM" id="SSF81653">
    <property type="entry name" value="Calcium ATPase, transduction domain A"/>
    <property type="match status" value="1"/>
</dbReference>
<evidence type="ECO:0000256" key="8">
    <source>
        <dbReference type="ARBA" id="ARBA00022989"/>
    </source>
</evidence>
<reference evidence="13 14" key="1">
    <citation type="journal article" date="2019" name="Int. J. Syst. Evol. Microbiol.">
        <title>The Global Catalogue of Microorganisms (GCM) 10K type strain sequencing project: providing services to taxonomists for standard genome sequencing and annotation.</title>
        <authorList>
            <consortium name="The Broad Institute Genomics Platform"/>
            <consortium name="The Broad Institute Genome Sequencing Center for Infectious Disease"/>
            <person name="Wu L."/>
            <person name="Ma J."/>
        </authorList>
    </citation>
    <scope>NUCLEOTIDE SEQUENCE [LARGE SCALE GENOMIC DNA]</scope>
    <source>
        <strain evidence="13 14">CGMCC 1.12230</strain>
    </source>
</reference>
<accession>A0ABD6BLP6</accession>
<dbReference type="Pfam" id="PF00122">
    <property type="entry name" value="E1-E2_ATPase"/>
    <property type="match status" value="1"/>
</dbReference>
<dbReference type="InterPro" id="IPR023214">
    <property type="entry name" value="HAD_sf"/>
</dbReference>
<feature type="transmembrane region" description="Helical" evidence="11">
    <location>
        <begin position="301"/>
        <end position="318"/>
    </location>
</feature>
<dbReference type="GO" id="GO:0005524">
    <property type="term" value="F:ATP binding"/>
    <property type="evidence" value="ECO:0007669"/>
    <property type="project" value="UniProtKB-KW"/>
</dbReference>
<dbReference type="Gene3D" id="3.40.1110.10">
    <property type="entry name" value="Calcium-transporting ATPase, cytoplasmic domain N"/>
    <property type="match status" value="1"/>
</dbReference>
<keyword evidence="9 11" id="KW-0472">Membrane</keyword>
<evidence type="ECO:0000256" key="2">
    <source>
        <dbReference type="ARBA" id="ARBA00022475"/>
    </source>
</evidence>
<evidence type="ECO:0000256" key="1">
    <source>
        <dbReference type="ARBA" id="ARBA00004651"/>
    </source>
</evidence>
<evidence type="ECO:0000313" key="14">
    <source>
        <dbReference type="Proteomes" id="UP001597076"/>
    </source>
</evidence>
<feature type="transmembrane region" description="Helical" evidence="11">
    <location>
        <begin position="69"/>
        <end position="87"/>
    </location>
</feature>
<dbReference type="SUPFAM" id="SSF56784">
    <property type="entry name" value="HAD-like"/>
    <property type="match status" value="1"/>
</dbReference>
<dbReference type="Gene3D" id="2.70.150.10">
    <property type="entry name" value="Calcium-transporting ATPase, cytoplasmic transduction domain A"/>
    <property type="match status" value="1"/>
</dbReference>
<dbReference type="Pfam" id="PF00690">
    <property type="entry name" value="Cation_ATPase_N"/>
    <property type="match status" value="1"/>
</dbReference>
<dbReference type="GO" id="GO:0015662">
    <property type="term" value="F:P-type ion transporter activity"/>
    <property type="evidence" value="ECO:0007669"/>
    <property type="project" value="UniProtKB-ARBA"/>
</dbReference>
<dbReference type="InterPro" id="IPR006068">
    <property type="entry name" value="ATPase_P-typ_cation-transptr_C"/>
</dbReference>
<protein>
    <submittedName>
        <fullName evidence="13">Cation-translocating P-type ATPase</fullName>
    </submittedName>
</protein>
<dbReference type="InterPro" id="IPR001757">
    <property type="entry name" value="P_typ_ATPase"/>
</dbReference>
<feature type="transmembrane region" description="Helical" evidence="11">
    <location>
        <begin position="93"/>
        <end position="112"/>
    </location>
</feature>
<feature type="transmembrane region" description="Helical" evidence="11">
    <location>
        <begin position="778"/>
        <end position="802"/>
    </location>
</feature>
<evidence type="ECO:0000313" key="13">
    <source>
        <dbReference type="EMBL" id="MFD1565861.1"/>
    </source>
</evidence>
<keyword evidence="4" id="KW-0479">Metal-binding</keyword>
<evidence type="ECO:0000256" key="10">
    <source>
        <dbReference type="SAM" id="MobiDB-lite"/>
    </source>
</evidence>
<dbReference type="GO" id="GO:0098662">
    <property type="term" value="P:inorganic cation transmembrane transport"/>
    <property type="evidence" value="ECO:0007669"/>
    <property type="project" value="UniProtKB-ARBA"/>
</dbReference>
<dbReference type="InterPro" id="IPR004014">
    <property type="entry name" value="ATPase_P-typ_cation-transptr_N"/>
</dbReference>
<dbReference type="EMBL" id="JBHUDI010000013">
    <property type="protein sequence ID" value="MFD1565861.1"/>
    <property type="molecule type" value="Genomic_DNA"/>
</dbReference>
<keyword evidence="3 11" id="KW-0812">Transmembrane</keyword>
<dbReference type="RefSeq" id="WP_390291582.1">
    <property type="nucleotide sequence ID" value="NZ_JBHUDI010000013.1"/>
</dbReference>
<dbReference type="PANTHER" id="PTHR42861">
    <property type="entry name" value="CALCIUM-TRANSPORTING ATPASE"/>
    <property type="match status" value="1"/>
</dbReference>
<evidence type="ECO:0000256" key="9">
    <source>
        <dbReference type="ARBA" id="ARBA00023136"/>
    </source>
</evidence>
<feature type="transmembrane region" description="Helical" evidence="11">
    <location>
        <begin position="880"/>
        <end position="901"/>
    </location>
</feature>
<keyword evidence="2" id="KW-1003">Cell membrane</keyword>
<feature type="compositionally biased region" description="Basic and acidic residues" evidence="10">
    <location>
        <begin position="1"/>
        <end position="12"/>
    </location>
</feature>
<feature type="transmembrane region" description="Helical" evidence="11">
    <location>
        <begin position="262"/>
        <end position="295"/>
    </location>
</feature>
<feature type="compositionally biased region" description="Polar residues" evidence="10">
    <location>
        <begin position="176"/>
        <end position="185"/>
    </location>
</feature>
<dbReference type="SFLD" id="SFLDF00027">
    <property type="entry name" value="p-type_atpase"/>
    <property type="match status" value="1"/>
</dbReference>
<comment type="caution">
    <text evidence="13">The sequence shown here is derived from an EMBL/GenBank/DDBJ whole genome shotgun (WGS) entry which is preliminary data.</text>
</comment>
<dbReference type="PRINTS" id="PR00120">
    <property type="entry name" value="HATPASE"/>
</dbReference>
<evidence type="ECO:0000256" key="11">
    <source>
        <dbReference type="SAM" id="Phobius"/>
    </source>
</evidence>
<dbReference type="Pfam" id="PF13246">
    <property type="entry name" value="Cation_ATPase"/>
    <property type="match status" value="1"/>
</dbReference>
<dbReference type="SFLD" id="SFLDG00002">
    <property type="entry name" value="C1.7:_P-type_atpase_like"/>
    <property type="match status" value="1"/>
</dbReference>
<dbReference type="Pfam" id="PF00689">
    <property type="entry name" value="Cation_ATPase_C"/>
    <property type="match status" value="1"/>
</dbReference>
<dbReference type="InterPro" id="IPR023298">
    <property type="entry name" value="ATPase_P-typ_TM_dom_sf"/>
</dbReference>
<dbReference type="SFLD" id="SFLDS00003">
    <property type="entry name" value="Haloacid_Dehalogenase"/>
    <property type="match status" value="1"/>
</dbReference>
<comment type="subcellular location">
    <subcellularLocation>
        <location evidence="1">Cell membrane</location>
        <topology evidence="1">Multi-pass membrane protein</topology>
    </subcellularLocation>
</comment>
<evidence type="ECO:0000256" key="6">
    <source>
        <dbReference type="ARBA" id="ARBA00022840"/>
    </source>
</evidence>
<evidence type="ECO:0000256" key="5">
    <source>
        <dbReference type="ARBA" id="ARBA00022741"/>
    </source>
</evidence>
<evidence type="ECO:0000256" key="7">
    <source>
        <dbReference type="ARBA" id="ARBA00022967"/>
    </source>
</evidence>
<dbReference type="GO" id="GO:0046872">
    <property type="term" value="F:metal ion binding"/>
    <property type="evidence" value="ECO:0007669"/>
    <property type="project" value="UniProtKB-KW"/>
</dbReference>
<feature type="transmembrane region" description="Helical" evidence="11">
    <location>
        <begin position="697"/>
        <end position="723"/>
    </location>
</feature>
<dbReference type="Pfam" id="PF08282">
    <property type="entry name" value="Hydrolase_3"/>
    <property type="match status" value="1"/>
</dbReference>